<organism evidence="2 3">
    <name type="scientific">Calocera viscosa (strain TUFC12733)</name>
    <dbReference type="NCBI Taxonomy" id="1330018"/>
    <lineage>
        <taxon>Eukaryota</taxon>
        <taxon>Fungi</taxon>
        <taxon>Dikarya</taxon>
        <taxon>Basidiomycota</taxon>
        <taxon>Agaricomycotina</taxon>
        <taxon>Dacrymycetes</taxon>
        <taxon>Dacrymycetales</taxon>
        <taxon>Dacrymycetaceae</taxon>
        <taxon>Calocera</taxon>
    </lineage>
</organism>
<reference evidence="2 3" key="1">
    <citation type="journal article" date="2016" name="Mol. Biol. Evol.">
        <title>Comparative Genomics of Early-Diverging Mushroom-Forming Fungi Provides Insights into the Origins of Lignocellulose Decay Capabilities.</title>
        <authorList>
            <person name="Nagy L.G."/>
            <person name="Riley R."/>
            <person name="Tritt A."/>
            <person name="Adam C."/>
            <person name="Daum C."/>
            <person name="Floudas D."/>
            <person name="Sun H."/>
            <person name="Yadav J.S."/>
            <person name="Pangilinan J."/>
            <person name="Larsson K.H."/>
            <person name="Matsuura K."/>
            <person name="Barry K."/>
            <person name="Labutti K."/>
            <person name="Kuo R."/>
            <person name="Ohm R.A."/>
            <person name="Bhattacharya S.S."/>
            <person name="Shirouzu T."/>
            <person name="Yoshinaga Y."/>
            <person name="Martin F.M."/>
            <person name="Grigoriev I.V."/>
            <person name="Hibbett D.S."/>
        </authorList>
    </citation>
    <scope>NUCLEOTIDE SEQUENCE [LARGE SCALE GENOMIC DNA]</scope>
    <source>
        <strain evidence="2 3">TUFC12733</strain>
    </source>
</reference>
<gene>
    <name evidence="2" type="ORF">CALVIDRAFT_569358</name>
</gene>
<feature type="signal peptide" evidence="1">
    <location>
        <begin position="1"/>
        <end position="19"/>
    </location>
</feature>
<dbReference type="STRING" id="1330018.A0A167G213"/>
<evidence type="ECO:0000313" key="3">
    <source>
        <dbReference type="Proteomes" id="UP000076738"/>
    </source>
</evidence>
<evidence type="ECO:0000256" key="1">
    <source>
        <dbReference type="SAM" id="SignalP"/>
    </source>
</evidence>
<feature type="chain" id="PRO_5007886608" evidence="1">
    <location>
        <begin position="20"/>
        <end position="233"/>
    </location>
</feature>
<dbReference type="AlphaFoldDB" id="A0A167G213"/>
<dbReference type="OrthoDB" id="2576311at2759"/>
<accession>A0A167G213</accession>
<name>A0A167G213_CALVF</name>
<sequence>MDGLVLLLIACLGIHRVFGEIVVNVTCTHNTWLIDSDTGQSPCYVFAELMGQCYNNNFTILPDGTALALNYYTGQGPVSLDIPCYCTTVQYQLLSACFACLDYPAETWDEYAAACHVVSPVVGYTDFTLPADAIIPAYAMLQTTEDFNLTLVDQIFWDHLPDTVPTATVPVVLSGTNVNDAIVYLILVPIVYVQFWSADKPRHEPKCWYKQQHKRGRRNFADRVIPFLTDRLI</sequence>
<dbReference type="EMBL" id="KV417352">
    <property type="protein sequence ID" value="KZO90093.1"/>
    <property type="molecule type" value="Genomic_DNA"/>
</dbReference>
<keyword evidence="3" id="KW-1185">Reference proteome</keyword>
<evidence type="ECO:0000313" key="2">
    <source>
        <dbReference type="EMBL" id="KZO90093.1"/>
    </source>
</evidence>
<keyword evidence="1" id="KW-0732">Signal</keyword>
<proteinExistence type="predicted"/>
<protein>
    <submittedName>
        <fullName evidence="2">Uncharacterized protein</fullName>
    </submittedName>
</protein>
<dbReference type="Proteomes" id="UP000076738">
    <property type="component" value="Unassembled WGS sequence"/>
</dbReference>